<evidence type="ECO:0000313" key="3">
    <source>
        <dbReference type="Proteomes" id="UP000078512"/>
    </source>
</evidence>
<proteinExistence type="predicted"/>
<dbReference type="Proteomes" id="UP000078512">
    <property type="component" value="Unassembled WGS sequence"/>
</dbReference>
<feature type="compositionally biased region" description="Low complexity" evidence="1">
    <location>
        <begin position="383"/>
        <end position="393"/>
    </location>
</feature>
<organism evidence="2 3">
    <name type="scientific">Linnemannia elongata AG-77</name>
    <dbReference type="NCBI Taxonomy" id="1314771"/>
    <lineage>
        <taxon>Eukaryota</taxon>
        <taxon>Fungi</taxon>
        <taxon>Fungi incertae sedis</taxon>
        <taxon>Mucoromycota</taxon>
        <taxon>Mortierellomycotina</taxon>
        <taxon>Mortierellomycetes</taxon>
        <taxon>Mortierellales</taxon>
        <taxon>Mortierellaceae</taxon>
        <taxon>Linnemannia</taxon>
    </lineage>
</organism>
<dbReference type="AlphaFoldDB" id="A0A197JDJ3"/>
<name>A0A197JDJ3_9FUNG</name>
<accession>A0A197JDJ3</accession>
<protein>
    <submittedName>
        <fullName evidence="2">Uncharacterized protein</fullName>
    </submittedName>
</protein>
<feature type="compositionally biased region" description="Acidic residues" evidence="1">
    <location>
        <begin position="394"/>
        <end position="412"/>
    </location>
</feature>
<evidence type="ECO:0000313" key="2">
    <source>
        <dbReference type="EMBL" id="OAQ23202.1"/>
    </source>
</evidence>
<evidence type="ECO:0000256" key="1">
    <source>
        <dbReference type="SAM" id="MobiDB-lite"/>
    </source>
</evidence>
<keyword evidence="3" id="KW-1185">Reference proteome</keyword>
<feature type="region of interest" description="Disordered" evidence="1">
    <location>
        <begin position="304"/>
        <end position="349"/>
    </location>
</feature>
<feature type="compositionally biased region" description="Low complexity" evidence="1">
    <location>
        <begin position="330"/>
        <end position="345"/>
    </location>
</feature>
<dbReference type="EMBL" id="KV442126">
    <property type="protein sequence ID" value="OAQ23202.1"/>
    <property type="molecule type" value="Genomic_DNA"/>
</dbReference>
<sequence>MPTFDSHPFKAARTATPSATFSSSLHHQLSNTFSTNNHITSIPSFSSTSTLSSSLSLIPWNFKTCKSLATPMTVQARSSLDTTSERMPFISHSWTSASFLDVEAVAPKEADPFFEKRDLAQLQKLMAAITNQRLEFKQQMEFKKLGSPLKAALRVPHDSMVDDDMVSDHDSDCDDEDEDGDCKSMCSIDDAANTNPHASDIDVAADTDHEKKKDQVPLLSKVGEGAGAPRAEIVGTAAHGTTTLAKESGAQTCYCSKAGQGIDKLAQGVSTLQLHCSRVHFHALRKTDDTVIGAMKRATYPVLERGYQGPPPSPSSPSSTLSPRAEDKSVSSASDSDFDSAASVAQAPTPENNAVTVKGSLVVIKLPTTTRTIVMPKGHTSVTALLPPTTLTTAEEDSSQVEEEGVEAEEEGGAAGQKRSSVSLTSDEDDASLSAKKRR</sequence>
<reference evidence="2 3" key="1">
    <citation type="submission" date="2016-05" db="EMBL/GenBank/DDBJ databases">
        <title>Genome sequencing reveals origins of a unique bacterial endosymbiosis in the earliest lineages of terrestrial Fungi.</title>
        <authorList>
            <consortium name="DOE Joint Genome Institute"/>
            <person name="Uehling J."/>
            <person name="Gryganskyi A."/>
            <person name="Hameed K."/>
            <person name="Tschaplinski T."/>
            <person name="Misztal P."/>
            <person name="Wu S."/>
            <person name="Desiro A."/>
            <person name="Vande Pol N."/>
            <person name="Du Z.-Y."/>
            <person name="Zienkiewicz A."/>
            <person name="Zienkiewicz K."/>
            <person name="Morin E."/>
            <person name="Tisserant E."/>
            <person name="Splivallo R."/>
            <person name="Hainaut M."/>
            <person name="Henrissat B."/>
            <person name="Ohm R."/>
            <person name="Kuo A."/>
            <person name="Yan J."/>
            <person name="Lipzen A."/>
            <person name="Nolan M."/>
            <person name="Labutti K."/>
            <person name="Barry K."/>
            <person name="Goldstein A."/>
            <person name="Labbe J."/>
            <person name="Schadt C."/>
            <person name="Tuskan G."/>
            <person name="Grigoriev I."/>
            <person name="Martin F."/>
            <person name="Vilgalys R."/>
            <person name="Bonito G."/>
        </authorList>
    </citation>
    <scope>NUCLEOTIDE SEQUENCE [LARGE SCALE GENOMIC DNA]</scope>
    <source>
        <strain evidence="2 3">AG-77</strain>
    </source>
</reference>
<dbReference type="OrthoDB" id="2434298at2759"/>
<feature type="region of interest" description="Disordered" evidence="1">
    <location>
        <begin position="380"/>
        <end position="439"/>
    </location>
</feature>
<gene>
    <name evidence="2" type="ORF">K457DRAFT_142896</name>
</gene>